<sequence length="494" mass="53953">MRTRTYFCLLISAILYILNNNIHAQGSGNAFKMDGLNDYVGFDNNNRGIENEVTVEAWIKTNSFGHHHILSKYDRDAERGFQLLIQNGKACLAGRDGSGSYRLSGYSATIVADNSWHHIAGVVHEGTWTIYVDGKLQNQFISRYENTILRSNEELLIGNYYYSQLGNHFYNGQVDEVRIWKRALSIEEIRQNMCQSVPVASTDLVAYFKFDETSGSTVKDYSNLSIDGVLRNTTIATAKVTSGAPIGDKSIYLYPSSWAGQQLEIKDEYNNSFKVDSVGIGSPMVGIHLYHVRSRPNSLAGLNNAVDSYYGVFTAISPATAYKTNYAVEDNICSASFFSRADNSVLFWNPLATTVQEGKATAKTDGNSKEYVVATAPVGKVNIQGPNYFCAGSTIELSVISDATPIWSTGETGNKITVSRGGKYWVSIQDGNCLLTDTVQVQAFPKPALSLGDDITICDGETVELGAPPGLNNYVWSTGATTSSIKATTVANIG</sequence>
<feature type="chain" id="PRO_5046322760" evidence="3">
    <location>
        <begin position="25"/>
        <end position="494"/>
    </location>
</feature>
<dbReference type="SUPFAM" id="SSF49899">
    <property type="entry name" value="Concanavalin A-like lectins/glucanases"/>
    <property type="match status" value="1"/>
</dbReference>
<dbReference type="EMBL" id="JBHUHV010000008">
    <property type="protein sequence ID" value="MFD2065719.1"/>
    <property type="molecule type" value="Genomic_DNA"/>
</dbReference>
<accession>A0ABW4WSH8</accession>
<dbReference type="Gene3D" id="2.60.120.200">
    <property type="match status" value="1"/>
</dbReference>
<protein>
    <submittedName>
        <fullName evidence="5">LamG domain-containing protein</fullName>
    </submittedName>
</protein>
<keyword evidence="1 3" id="KW-0732">Signal</keyword>
<proteinExistence type="predicted"/>
<feature type="signal peptide" evidence="3">
    <location>
        <begin position="1"/>
        <end position="24"/>
    </location>
</feature>
<keyword evidence="6" id="KW-1185">Reference proteome</keyword>
<evidence type="ECO:0000256" key="1">
    <source>
        <dbReference type="ARBA" id="ARBA00022729"/>
    </source>
</evidence>
<evidence type="ECO:0000256" key="2">
    <source>
        <dbReference type="ARBA" id="ARBA00023157"/>
    </source>
</evidence>
<name>A0ABW4WSH8_9BACT</name>
<dbReference type="Pfam" id="PF13385">
    <property type="entry name" value="Laminin_G_3"/>
    <property type="match status" value="1"/>
</dbReference>
<dbReference type="RefSeq" id="WP_229961910.1">
    <property type="nucleotide sequence ID" value="NZ_JAJJWI010000016.1"/>
</dbReference>
<dbReference type="Proteomes" id="UP001597369">
    <property type="component" value="Unassembled WGS sequence"/>
</dbReference>
<comment type="caution">
    <text evidence="5">The sequence shown here is derived from an EMBL/GenBank/DDBJ whole genome shotgun (WGS) entry which is preliminary data.</text>
</comment>
<evidence type="ECO:0000259" key="4">
    <source>
        <dbReference type="SMART" id="SM00560"/>
    </source>
</evidence>
<dbReference type="InterPro" id="IPR006558">
    <property type="entry name" value="LamG-like"/>
</dbReference>
<feature type="domain" description="LamG-like jellyroll fold" evidence="4">
    <location>
        <begin position="51"/>
        <end position="187"/>
    </location>
</feature>
<evidence type="ECO:0000313" key="6">
    <source>
        <dbReference type="Proteomes" id="UP001597369"/>
    </source>
</evidence>
<reference evidence="6" key="1">
    <citation type="journal article" date="2019" name="Int. J. Syst. Evol. Microbiol.">
        <title>The Global Catalogue of Microorganisms (GCM) 10K type strain sequencing project: providing services to taxonomists for standard genome sequencing and annotation.</title>
        <authorList>
            <consortium name="The Broad Institute Genomics Platform"/>
            <consortium name="The Broad Institute Genome Sequencing Center for Infectious Disease"/>
            <person name="Wu L."/>
            <person name="Ma J."/>
        </authorList>
    </citation>
    <scope>NUCLEOTIDE SEQUENCE [LARGE SCALE GENOMIC DNA]</scope>
    <source>
        <strain evidence="6">JCM 16545</strain>
    </source>
</reference>
<organism evidence="5 6">
    <name type="scientific">Pontibacter silvestris</name>
    <dbReference type="NCBI Taxonomy" id="2305183"/>
    <lineage>
        <taxon>Bacteria</taxon>
        <taxon>Pseudomonadati</taxon>
        <taxon>Bacteroidota</taxon>
        <taxon>Cytophagia</taxon>
        <taxon>Cytophagales</taxon>
        <taxon>Hymenobacteraceae</taxon>
        <taxon>Pontibacter</taxon>
    </lineage>
</organism>
<dbReference type="InterPro" id="IPR013320">
    <property type="entry name" value="ConA-like_dom_sf"/>
</dbReference>
<evidence type="ECO:0000313" key="5">
    <source>
        <dbReference type="EMBL" id="MFD2065719.1"/>
    </source>
</evidence>
<evidence type="ECO:0000256" key="3">
    <source>
        <dbReference type="SAM" id="SignalP"/>
    </source>
</evidence>
<keyword evidence="2" id="KW-1015">Disulfide bond</keyword>
<dbReference type="SMART" id="SM00560">
    <property type="entry name" value="LamGL"/>
    <property type="match status" value="1"/>
</dbReference>
<gene>
    <name evidence="5" type="ORF">ACFSKU_02405</name>
</gene>